<evidence type="ECO:0000313" key="2">
    <source>
        <dbReference type="EMBL" id="OCA88871.1"/>
    </source>
</evidence>
<dbReference type="AlphaFoldDB" id="A0A1B9AYM1"/>
<keyword evidence="3" id="KW-1185">Reference proteome</keyword>
<reference evidence="3" key="1">
    <citation type="submission" date="2016-05" db="EMBL/GenBank/DDBJ databases">
        <authorList>
            <person name="Liu B."/>
            <person name="Wang J."/>
            <person name="Zhu Y."/>
            <person name="Liu G."/>
            <person name="Chen Q."/>
            <person name="Chen Z."/>
            <person name="Lan J."/>
            <person name="Che J."/>
            <person name="Ge C."/>
            <person name="Shi H."/>
            <person name="Pan Z."/>
            <person name="Liu X."/>
        </authorList>
    </citation>
    <scope>NUCLEOTIDE SEQUENCE [LARGE SCALE GENOMIC DNA]</scope>
    <source>
        <strain evidence="3">FJAT-27215</strain>
    </source>
</reference>
<dbReference type="EMBL" id="MAYT01000012">
    <property type="protein sequence ID" value="OCA88871.1"/>
    <property type="molecule type" value="Genomic_DNA"/>
</dbReference>
<proteinExistence type="predicted"/>
<gene>
    <name evidence="2" type="ORF">A8F95_05415</name>
</gene>
<evidence type="ECO:0000313" key="3">
    <source>
        <dbReference type="Proteomes" id="UP000092578"/>
    </source>
</evidence>
<evidence type="ECO:0000259" key="1">
    <source>
        <dbReference type="PROSITE" id="PS50965"/>
    </source>
</evidence>
<dbReference type="PROSITE" id="PS50965">
    <property type="entry name" value="NERD"/>
    <property type="match status" value="1"/>
</dbReference>
<dbReference type="RefSeq" id="WP_065410184.1">
    <property type="nucleotide sequence ID" value="NZ_MAYT01000012.1"/>
</dbReference>
<protein>
    <recommendedName>
        <fullName evidence="1">NERD domain-containing protein</fullName>
    </recommendedName>
</protein>
<sequence>MNIKKRDLPLKIHKLEALFRRLPEFHAKRSIIKAELDKSWAGHRGEEALDYYLANLQGRQPLTLHGLRLLGCNGYFFQLDTLLLYPNMAVILETKNIAGTLFFDRSFQQLVRLQESGEDVFSDPLLQIQRQQRQLLAWLASHHLTDFPVIPLVVISFPTTKITADPTHTEAFQKVLHAAALPNKIEELHRRYPTNILTLTELEKMAHCLKAQHTPHDPNLLEKFQISQSELLKGVHCPVCQHIPMPRTRGKWHCLRCHHQSSDAHIQALADYVFFHGNTITNKEFREYMQLDSRFKATRLLKELSLPYFGSQKNRTYRL</sequence>
<name>A0A1B9AYM1_9BACI</name>
<organism evidence="2 3">
    <name type="scientific">Pseudobacillus wudalianchiensis</name>
    <dbReference type="NCBI Taxonomy" id="1743143"/>
    <lineage>
        <taxon>Bacteria</taxon>
        <taxon>Bacillati</taxon>
        <taxon>Bacillota</taxon>
        <taxon>Bacilli</taxon>
        <taxon>Bacillales</taxon>
        <taxon>Bacillaceae</taxon>
        <taxon>Pseudobacillus</taxon>
    </lineage>
</organism>
<dbReference type="InterPro" id="IPR011528">
    <property type="entry name" value="NERD"/>
</dbReference>
<feature type="domain" description="NERD" evidence="1">
    <location>
        <begin position="41"/>
        <end position="158"/>
    </location>
</feature>
<accession>A0A1B9AYM1</accession>
<dbReference type="Proteomes" id="UP000092578">
    <property type="component" value="Unassembled WGS sequence"/>
</dbReference>
<dbReference type="Pfam" id="PF08378">
    <property type="entry name" value="NERD"/>
    <property type="match status" value="1"/>
</dbReference>
<comment type="caution">
    <text evidence="2">The sequence shown here is derived from an EMBL/GenBank/DDBJ whole genome shotgun (WGS) entry which is preliminary data.</text>
</comment>